<dbReference type="InterPro" id="IPR021994">
    <property type="entry name" value="DUF3592"/>
</dbReference>
<comment type="caution">
    <text evidence="3">The sequence shown here is derived from an EMBL/GenBank/DDBJ whole genome shotgun (WGS) entry which is preliminary data.</text>
</comment>
<evidence type="ECO:0000313" key="3">
    <source>
        <dbReference type="EMBL" id="MBA2113521.1"/>
    </source>
</evidence>
<reference evidence="3 4" key="1">
    <citation type="submission" date="2020-05" db="EMBL/GenBank/DDBJ databases">
        <title>Bremerella alba sp. nov., a novel planctomycete isolated from the surface of the macroalga Fucus spiralis.</title>
        <authorList>
            <person name="Godinho O."/>
            <person name="Botelho R."/>
            <person name="Albuquerque L."/>
            <person name="Wiegand S."/>
            <person name="Da Costa M.S."/>
            <person name="Lobo-Da-Cunha A."/>
            <person name="Jogler C."/>
            <person name="Lage O.M."/>
        </authorList>
    </citation>
    <scope>NUCLEOTIDE SEQUENCE [LARGE SCALE GENOMIC DNA]</scope>
    <source>
        <strain evidence="3 4">FF15</strain>
    </source>
</reference>
<keyword evidence="1" id="KW-0812">Transmembrane</keyword>
<dbReference type="RefSeq" id="WP_207394986.1">
    <property type="nucleotide sequence ID" value="NZ_JABRWO010000001.1"/>
</dbReference>
<organism evidence="3 4">
    <name type="scientific">Bremerella alba</name>
    <dbReference type="NCBI Taxonomy" id="980252"/>
    <lineage>
        <taxon>Bacteria</taxon>
        <taxon>Pseudomonadati</taxon>
        <taxon>Planctomycetota</taxon>
        <taxon>Planctomycetia</taxon>
        <taxon>Pirellulales</taxon>
        <taxon>Pirellulaceae</taxon>
        <taxon>Bremerella</taxon>
    </lineage>
</organism>
<dbReference type="AlphaFoldDB" id="A0A7V8V273"/>
<sequence>MSRLFTSLFVLVFVGFGVGILGYGIYQLDQASRTTQWPSVRGEILECKLRSHTSDHKETWACSVKYAYDVDGQFYEGDRIAYGYSGTNNKSMHSSLQKKLSRSRYVSVHYNPQNPSESSLATGIHRSGYLPVVFGGAWLAFCGGIFSLIFLDSSVKKLPERLARVNLRSLSSVH</sequence>
<evidence type="ECO:0000256" key="1">
    <source>
        <dbReference type="SAM" id="Phobius"/>
    </source>
</evidence>
<protein>
    <recommendedName>
        <fullName evidence="2">DUF3592 domain-containing protein</fullName>
    </recommendedName>
</protein>
<evidence type="ECO:0000259" key="2">
    <source>
        <dbReference type="Pfam" id="PF12158"/>
    </source>
</evidence>
<feature type="transmembrane region" description="Helical" evidence="1">
    <location>
        <begin position="7"/>
        <end position="26"/>
    </location>
</feature>
<accession>A0A7V8V273</accession>
<keyword evidence="4" id="KW-1185">Reference proteome</keyword>
<evidence type="ECO:0000313" key="4">
    <source>
        <dbReference type="Proteomes" id="UP000551616"/>
    </source>
</evidence>
<name>A0A7V8V273_9BACT</name>
<dbReference type="EMBL" id="JABRWO010000001">
    <property type="protein sequence ID" value="MBA2113521.1"/>
    <property type="molecule type" value="Genomic_DNA"/>
</dbReference>
<keyword evidence="1" id="KW-0472">Membrane</keyword>
<gene>
    <name evidence="3" type="ORF">HOV93_06700</name>
</gene>
<dbReference type="Pfam" id="PF12158">
    <property type="entry name" value="DUF3592"/>
    <property type="match status" value="1"/>
</dbReference>
<proteinExistence type="predicted"/>
<feature type="transmembrane region" description="Helical" evidence="1">
    <location>
        <begin position="129"/>
        <end position="151"/>
    </location>
</feature>
<keyword evidence="1" id="KW-1133">Transmembrane helix</keyword>
<dbReference type="Proteomes" id="UP000551616">
    <property type="component" value="Unassembled WGS sequence"/>
</dbReference>
<feature type="domain" description="DUF3592" evidence="2">
    <location>
        <begin position="40"/>
        <end position="125"/>
    </location>
</feature>